<dbReference type="EMBL" id="DRQG01000001">
    <property type="protein sequence ID" value="HGY54059.1"/>
    <property type="molecule type" value="Genomic_DNA"/>
</dbReference>
<evidence type="ECO:0008006" key="3">
    <source>
        <dbReference type="Google" id="ProtNLM"/>
    </source>
</evidence>
<comment type="caution">
    <text evidence="2">The sequence shown here is derived from an EMBL/GenBank/DDBJ whole genome shotgun (WGS) entry which is preliminary data.</text>
</comment>
<sequence>MKHFIVIIATLLFGFTALFAQNKPAVDWEAYGEQLVNAIGSTNKGVQLSAMRHIIRYGDSLEVVMARYVVMDKFMNEKDQKIRLLALATLATINNPLDIGLLELHYKWEKDPEVKKMLEKVLADKGRLSFTRYQEK</sequence>
<accession>A0A7V4TX97</accession>
<reference evidence="2" key="1">
    <citation type="journal article" date="2020" name="mSystems">
        <title>Genome- and Community-Level Interaction Insights into Carbon Utilization and Element Cycling Functions of Hydrothermarchaeota in Hydrothermal Sediment.</title>
        <authorList>
            <person name="Zhou Z."/>
            <person name="Liu Y."/>
            <person name="Xu W."/>
            <person name="Pan J."/>
            <person name="Luo Z.H."/>
            <person name="Li M."/>
        </authorList>
    </citation>
    <scope>NUCLEOTIDE SEQUENCE [LARGE SCALE GENOMIC DNA]</scope>
    <source>
        <strain evidence="2">HyVt-577</strain>
    </source>
</reference>
<protein>
    <recommendedName>
        <fullName evidence="3">HEAT repeat domain-containing protein</fullName>
    </recommendedName>
</protein>
<gene>
    <name evidence="2" type="ORF">ENK44_00010</name>
</gene>
<name>A0A7V4TX97_CALAY</name>
<feature type="chain" id="PRO_5030658270" description="HEAT repeat domain-containing protein" evidence="1">
    <location>
        <begin position="21"/>
        <end position="136"/>
    </location>
</feature>
<evidence type="ECO:0000256" key="1">
    <source>
        <dbReference type="SAM" id="SignalP"/>
    </source>
</evidence>
<feature type="signal peptide" evidence="1">
    <location>
        <begin position="1"/>
        <end position="20"/>
    </location>
</feature>
<evidence type="ECO:0000313" key="2">
    <source>
        <dbReference type="EMBL" id="HGY54059.1"/>
    </source>
</evidence>
<dbReference type="Proteomes" id="UP000885779">
    <property type="component" value="Unassembled WGS sequence"/>
</dbReference>
<organism evidence="2">
    <name type="scientific">Caldithrix abyssi</name>
    <dbReference type="NCBI Taxonomy" id="187145"/>
    <lineage>
        <taxon>Bacteria</taxon>
        <taxon>Pseudomonadati</taxon>
        <taxon>Calditrichota</taxon>
        <taxon>Calditrichia</taxon>
        <taxon>Calditrichales</taxon>
        <taxon>Calditrichaceae</taxon>
        <taxon>Caldithrix</taxon>
    </lineage>
</organism>
<keyword evidence="1" id="KW-0732">Signal</keyword>
<proteinExistence type="predicted"/>
<dbReference type="AlphaFoldDB" id="A0A7V4TX97"/>